<sequence length="126" mass="13390">MGNSLETGVIPAGVNACTKGTFNGIVTAGSTQQCSLTLDGSGTMTFTSPALTQTITLAPQTNVYYSHEKTNGVSTVAYTLENNRYASSGRRRISFAFYGPLQSPMPNVYISAEADNQEASCYARIN</sequence>
<proteinExistence type="predicted"/>
<dbReference type="Proteomes" id="UP000192582">
    <property type="component" value="Unassembled WGS sequence"/>
</dbReference>
<dbReference type="STRING" id="695939.SAMN00790413_04777"/>
<dbReference type="EMBL" id="FWWU01000005">
    <property type="protein sequence ID" value="SMB81939.1"/>
    <property type="molecule type" value="Genomic_DNA"/>
</dbReference>
<dbReference type="OrthoDB" id="9973815at2"/>
<accession>A0A1W1ULR6</accession>
<organism evidence="1 2">
    <name type="scientific">Deinococcus hopiensis KR-140</name>
    <dbReference type="NCBI Taxonomy" id="695939"/>
    <lineage>
        <taxon>Bacteria</taxon>
        <taxon>Thermotogati</taxon>
        <taxon>Deinococcota</taxon>
        <taxon>Deinococci</taxon>
        <taxon>Deinococcales</taxon>
        <taxon>Deinococcaceae</taxon>
        <taxon>Deinococcus</taxon>
    </lineage>
</organism>
<reference evidence="1 2" key="1">
    <citation type="submission" date="2017-04" db="EMBL/GenBank/DDBJ databases">
        <authorList>
            <person name="Afonso C.L."/>
            <person name="Miller P.J."/>
            <person name="Scott M.A."/>
            <person name="Spackman E."/>
            <person name="Goraichik I."/>
            <person name="Dimitrov K.M."/>
            <person name="Suarez D.L."/>
            <person name="Swayne D.E."/>
        </authorList>
    </citation>
    <scope>NUCLEOTIDE SEQUENCE [LARGE SCALE GENOMIC DNA]</scope>
    <source>
        <strain evidence="1 2">KR-140</strain>
    </source>
</reference>
<dbReference type="AlphaFoldDB" id="A0A1W1ULR6"/>
<gene>
    <name evidence="1" type="ORF">SAMN00790413_04777</name>
</gene>
<protein>
    <submittedName>
        <fullName evidence="1">Uncharacterized protein</fullName>
    </submittedName>
</protein>
<name>A0A1W1ULR6_9DEIO</name>
<dbReference type="RefSeq" id="WP_084046091.1">
    <property type="nucleotide sequence ID" value="NZ_FWWU01000005.1"/>
</dbReference>
<evidence type="ECO:0000313" key="1">
    <source>
        <dbReference type="EMBL" id="SMB81939.1"/>
    </source>
</evidence>
<keyword evidence="2" id="KW-1185">Reference proteome</keyword>
<evidence type="ECO:0000313" key="2">
    <source>
        <dbReference type="Proteomes" id="UP000192582"/>
    </source>
</evidence>